<dbReference type="AlphaFoldDB" id="A0AAJ6BK32"/>
<dbReference type="Gene3D" id="1.10.357.10">
    <property type="entry name" value="Tetracycline Repressor, domain 2"/>
    <property type="match status" value="1"/>
</dbReference>
<dbReference type="SUPFAM" id="SSF48498">
    <property type="entry name" value="Tetracyclin repressor-like, C-terminal domain"/>
    <property type="match status" value="1"/>
</dbReference>
<accession>A0AAJ6BK32</accession>
<dbReference type="SUPFAM" id="SSF46689">
    <property type="entry name" value="Homeodomain-like"/>
    <property type="match status" value="1"/>
</dbReference>
<dbReference type="PANTHER" id="PTHR30055:SF234">
    <property type="entry name" value="HTH-TYPE TRANSCRIPTIONAL REGULATOR BETI"/>
    <property type="match status" value="1"/>
</dbReference>
<dbReference type="PROSITE" id="PS01081">
    <property type="entry name" value="HTH_TETR_1"/>
    <property type="match status" value="1"/>
</dbReference>
<keyword evidence="1" id="KW-0805">Transcription regulation</keyword>
<evidence type="ECO:0000313" key="6">
    <source>
        <dbReference type="EMBL" id="WEK40008.1"/>
    </source>
</evidence>
<dbReference type="PRINTS" id="PR00455">
    <property type="entry name" value="HTHTETR"/>
</dbReference>
<organism evidence="6 7">
    <name type="scientific">Candidatus Brevundimonas colombiensis</name>
    <dbReference type="NCBI Taxonomy" id="3121376"/>
    <lineage>
        <taxon>Bacteria</taxon>
        <taxon>Pseudomonadati</taxon>
        <taxon>Pseudomonadota</taxon>
        <taxon>Alphaproteobacteria</taxon>
        <taxon>Caulobacterales</taxon>
        <taxon>Caulobacteraceae</taxon>
        <taxon>Brevundimonas</taxon>
    </lineage>
</organism>
<dbReference type="GO" id="GO:0003700">
    <property type="term" value="F:DNA-binding transcription factor activity"/>
    <property type="evidence" value="ECO:0007669"/>
    <property type="project" value="TreeGrafter"/>
</dbReference>
<sequence length="235" mass="26000">MARPSTPLISRSAATQAALDVIDEVGLARFSLNHVARKLGVSSPSLYHYFQDKDELLEEVVRLLFLGLPELKDGLALPELKSSALPFEERMVNLCVSARHAILKHPNAAVLVLQYFPRRLLLQAYEDAADANPYPPQFHMVILEGTDKLMFGSALFGAAARARGIDTMPAFKPDGYPAVARALQASPFSDDEKLLEETLRMFFLGAAERYRRGTLGQPVNDTEHLFDTPPPLPKT</sequence>
<dbReference type="InterPro" id="IPR001647">
    <property type="entry name" value="HTH_TetR"/>
</dbReference>
<dbReference type="InterPro" id="IPR036271">
    <property type="entry name" value="Tet_transcr_reg_TetR-rel_C_sf"/>
</dbReference>
<name>A0AAJ6BK32_9CAUL</name>
<dbReference type="EMBL" id="CP119326">
    <property type="protein sequence ID" value="WEK40008.1"/>
    <property type="molecule type" value="Genomic_DNA"/>
</dbReference>
<dbReference type="InterPro" id="IPR023772">
    <property type="entry name" value="DNA-bd_HTH_TetR-type_CS"/>
</dbReference>
<dbReference type="Pfam" id="PF00440">
    <property type="entry name" value="TetR_N"/>
    <property type="match status" value="1"/>
</dbReference>
<evidence type="ECO:0000256" key="4">
    <source>
        <dbReference type="PROSITE-ProRule" id="PRU00335"/>
    </source>
</evidence>
<evidence type="ECO:0000256" key="3">
    <source>
        <dbReference type="ARBA" id="ARBA00023163"/>
    </source>
</evidence>
<evidence type="ECO:0000256" key="1">
    <source>
        <dbReference type="ARBA" id="ARBA00023015"/>
    </source>
</evidence>
<evidence type="ECO:0000313" key="7">
    <source>
        <dbReference type="Proteomes" id="UP001213664"/>
    </source>
</evidence>
<evidence type="ECO:0000259" key="5">
    <source>
        <dbReference type="PROSITE" id="PS50977"/>
    </source>
</evidence>
<feature type="DNA-binding region" description="H-T-H motif" evidence="4">
    <location>
        <begin position="31"/>
        <end position="50"/>
    </location>
</feature>
<keyword evidence="2 4" id="KW-0238">DNA-binding</keyword>
<dbReference type="GO" id="GO:0000976">
    <property type="term" value="F:transcription cis-regulatory region binding"/>
    <property type="evidence" value="ECO:0007669"/>
    <property type="project" value="TreeGrafter"/>
</dbReference>
<dbReference type="PROSITE" id="PS50977">
    <property type="entry name" value="HTH_TETR_2"/>
    <property type="match status" value="1"/>
</dbReference>
<dbReference type="Proteomes" id="UP001213664">
    <property type="component" value="Chromosome"/>
</dbReference>
<protein>
    <submittedName>
        <fullName evidence="6">TetR family transcriptional regulator</fullName>
    </submittedName>
</protein>
<dbReference type="InterPro" id="IPR009057">
    <property type="entry name" value="Homeodomain-like_sf"/>
</dbReference>
<dbReference type="InterPro" id="IPR050109">
    <property type="entry name" value="HTH-type_TetR-like_transc_reg"/>
</dbReference>
<proteinExistence type="predicted"/>
<feature type="domain" description="HTH tetR-type" evidence="5">
    <location>
        <begin position="8"/>
        <end position="68"/>
    </location>
</feature>
<gene>
    <name evidence="6" type="ORF">P0Y50_15960</name>
</gene>
<evidence type="ECO:0000256" key="2">
    <source>
        <dbReference type="ARBA" id="ARBA00023125"/>
    </source>
</evidence>
<reference evidence="6" key="1">
    <citation type="submission" date="2023-03" db="EMBL/GenBank/DDBJ databases">
        <title>Andean soil-derived lignocellulolytic bacterial consortium as a source of novel taxa and putative plastic-active enzymes.</title>
        <authorList>
            <person name="Diaz-Garcia L."/>
            <person name="Chuvochina M."/>
            <person name="Feuerriegel G."/>
            <person name="Bunk B."/>
            <person name="Sproer C."/>
            <person name="Streit W.R."/>
            <person name="Rodriguez L.M."/>
            <person name="Overmann J."/>
            <person name="Jimenez D.J."/>
        </authorList>
    </citation>
    <scope>NUCLEOTIDE SEQUENCE</scope>
    <source>
        <strain evidence="6">MAG 833</strain>
    </source>
</reference>
<dbReference type="PANTHER" id="PTHR30055">
    <property type="entry name" value="HTH-TYPE TRANSCRIPTIONAL REGULATOR RUTR"/>
    <property type="match status" value="1"/>
</dbReference>
<keyword evidence="3" id="KW-0804">Transcription</keyword>